<evidence type="ECO:0000259" key="17">
    <source>
        <dbReference type="PROSITE" id="PS50011"/>
    </source>
</evidence>
<comment type="caution">
    <text evidence="20">The sequence shown here is derived from an EMBL/GenBank/DDBJ whole genome shotgun (WGS) entry which is preliminary data.</text>
</comment>
<evidence type="ECO:0000256" key="8">
    <source>
        <dbReference type="ARBA" id="ARBA00022840"/>
    </source>
</evidence>
<gene>
    <name evidence="20" type="ORF">LIER_22168</name>
</gene>
<dbReference type="PROSITE" id="PS00107">
    <property type="entry name" value="PROTEIN_KINASE_ATP"/>
    <property type="match status" value="1"/>
</dbReference>
<dbReference type="SUPFAM" id="SSF51110">
    <property type="entry name" value="alpha-D-mannose-specific plant lectins"/>
    <property type="match status" value="1"/>
</dbReference>
<dbReference type="PANTHER" id="PTHR27002:SF214">
    <property type="entry name" value="RECEPTOR-LIKE SERINE_THREONINE-PROTEIN KINASE"/>
    <property type="match status" value="1"/>
</dbReference>
<dbReference type="Pfam" id="PF00954">
    <property type="entry name" value="S_locus_glycop"/>
    <property type="match status" value="1"/>
</dbReference>
<evidence type="ECO:0000256" key="11">
    <source>
        <dbReference type="ARBA" id="ARBA00047899"/>
    </source>
</evidence>
<dbReference type="PIRSF" id="PIRSF000641">
    <property type="entry name" value="SRK"/>
    <property type="match status" value="1"/>
</dbReference>
<accession>A0AAV3QW22</accession>
<dbReference type="EMBL" id="BAABME010005995">
    <property type="protein sequence ID" value="GAA0167177.1"/>
    <property type="molecule type" value="Genomic_DNA"/>
</dbReference>
<dbReference type="AlphaFoldDB" id="A0AAV3QW22"/>
<evidence type="ECO:0000256" key="2">
    <source>
        <dbReference type="ARBA" id="ARBA00022475"/>
    </source>
</evidence>
<dbReference type="InterPro" id="IPR017441">
    <property type="entry name" value="Protein_kinase_ATP_BS"/>
</dbReference>
<dbReference type="Proteomes" id="UP001454036">
    <property type="component" value="Unassembled WGS sequence"/>
</dbReference>
<evidence type="ECO:0000313" key="21">
    <source>
        <dbReference type="Proteomes" id="UP001454036"/>
    </source>
</evidence>
<comment type="catalytic activity">
    <reaction evidence="12 13">
        <text>L-seryl-[protein] + ATP = O-phospho-L-seryl-[protein] + ADP + H(+)</text>
        <dbReference type="Rhea" id="RHEA:17989"/>
        <dbReference type="Rhea" id="RHEA-COMP:9863"/>
        <dbReference type="Rhea" id="RHEA-COMP:11604"/>
        <dbReference type="ChEBI" id="CHEBI:15378"/>
        <dbReference type="ChEBI" id="CHEBI:29999"/>
        <dbReference type="ChEBI" id="CHEBI:30616"/>
        <dbReference type="ChEBI" id="CHEBI:83421"/>
        <dbReference type="ChEBI" id="CHEBI:456216"/>
        <dbReference type="EC" id="2.7.11.1"/>
    </reaction>
</comment>
<feature type="domain" description="Bulb-type lectin" evidence="18">
    <location>
        <begin position="25"/>
        <end position="147"/>
    </location>
</feature>
<dbReference type="Pfam" id="PF07714">
    <property type="entry name" value="PK_Tyr_Ser-Thr"/>
    <property type="match status" value="1"/>
</dbReference>
<feature type="chain" id="PRO_5043708033" description="Receptor-like serine/threonine-protein kinase" evidence="16">
    <location>
        <begin position="25"/>
        <end position="823"/>
    </location>
</feature>
<protein>
    <recommendedName>
        <fullName evidence="13">Receptor-like serine/threonine-protein kinase</fullName>
        <ecNumber evidence="13">2.7.11.1</ecNumber>
    </recommendedName>
</protein>
<dbReference type="SMART" id="SM00220">
    <property type="entry name" value="S_TKc"/>
    <property type="match status" value="1"/>
</dbReference>
<evidence type="ECO:0000256" key="12">
    <source>
        <dbReference type="ARBA" id="ARBA00048679"/>
    </source>
</evidence>
<dbReference type="SUPFAM" id="SSF56112">
    <property type="entry name" value="Protein kinase-like (PK-like)"/>
    <property type="match status" value="1"/>
</dbReference>
<dbReference type="Gene3D" id="1.10.510.10">
    <property type="entry name" value="Transferase(Phosphotransferase) domain 1"/>
    <property type="match status" value="1"/>
</dbReference>
<comment type="catalytic activity">
    <reaction evidence="11 13">
        <text>L-threonyl-[protein] + ATP = O-phospho-L-threonyl-[protein] + ADP + H(+)</text>
        <dbReference type="Rhea" id="RHEA:46608"/>
        <dbReference type="Rhea" id="RHEA-COMP:11060"/>
        <dbReference type="Rhea" id="RHEA-COMP:11605"/>
        <dbReference type="ChEBI" id="CHEBI:15378"/>
        <dbReference type="ChEBI" id="CHEBI:30013"/>
        <dbReference type="ChEBI" id="CHEBI:30616"/>
        <dbReference type="ChEBI" id="CHEBI:61977"/>
        <dbReference type="ChEBI" id="CHEBI:456216"/>
        <dbReference type="EC" id="2.7.11.1"/>
    </reaction>
</comment>
<evidence type="ECO:0000256" key="6">
    <source>
        <dbReference type="ARBA" id="ARBA00022741"/>
    </source>
</evidence>
<evidence type="ECO:0000256" key="10">
    <source>
        <dbReference type="ARBA" id="ARBA00023180"/>
    </source>
</evidence>
<dbReference type="EC" id="2.7.11.1" evidence="13"/>
<keyword evidence="9" id="KW-1015">Disulfide bond</keyword>
<keyword evidence="21" id="KW-1185">Reference proteome</keyword>
<feature type="domain" description="Protein kinase" evidence="17">
    <location>
        <begin position="502"/>
        <end position="780"/>
    </location>
</feature>
<dbReference type="InterPro" id="IPR000858">
    <property type="entry name" value="S_locus_glycoprot_dom"/>
</dbReference>
<evidence type="ECO:0000256" key="4">
    <source>
        <dbReference type="ARBA" id="ARBA00022679"/>
    </source>
</evidence>
<dbReference type="PROSITE" id="PS50927">
    <property type="entry name" value="BULB_LECTIN"/>
    <property type="match status" value="1"/>
</dbReference>
<dbReference type="GO" id="GO:0005886">
    <property type="term" value="C:plasma membrane"/>
    <property type="evidence" value="ECO:0007669"/>
    <property type="project" value="UniProtKB-SubCell"/>
</dbReference>
<dbReference type="PROSITE" id="PS00108">
    <property type="entry name" value="PROTEIN_KINASE_ST"/>
    <property type="match status" value="1"/>
</dbReference>
<evidence type="ECO:0000256" key="7">
    <source>
        <dbReference type="ARBA" id="ARBA00022777"/>
    </source>
</evidence>
<comment type="similarity">
    <text evidence="13">Belongs to the protein kinase superfamily. Ser/Thr protein kinase family.</text>
</comment>
<dbReference type="CDD" id="cd00028">
    <property type="entry name" value="B_lectin"/>
    <property type="match status" value="1"/>
</dbReference>
<dbReference type="GO" id="GO:0004674">
    <property type="term" value="F:protein serine/threonine kinase activity"/>
    <property type="evidence" value="ECO:0007669"/>
    <property type="project" value="UniProtKB-KW"/>
</dbReference>
<keyword evidence="15" id="KW-0472">Membrane</keyword>
<dbReference type="InterPro" id="IPR008271">
    <property type="entry name" value="Ser/Thr_kinase_AS"/>
</dbReference>
<evidence type="ECO:0000256" key="3">
    <source>
        <dbReference type="ARBA" id="ARBA00022527"/>
    </source>
</evidence>
<dbReference type="GO" id="GO:0048544">
    <property type="term" value="P:recognition of pollen"/>
    <property type="evidence" value="ECO:0007669"/>
    <property type="project" value="InterPro"/>
</dbReference>
<evidence type="ECO:0000259" key="19">
    <source>
        <dbReference type="PROSITE" id="PS50948"/>
    </source>
</evidence>
<feature type="transmembrane region" description="Helical" evidence="15">
    <location>
        <begin position="447"/>
        <end position="472"/>
    </location>
</feature>
<evidence type="ECO:0000259" key="18">
    <source>
        <dbReference type="PROSITE" id="PS50927"/>
    </source>
</evidence>
<keyword evidence="10" id="KW-0325">Glycoprotein</keyword>
<dbReference type="Pfam" id="PF01453">
    <property type="entry name" value="B_lectin"/>
    <property type="match status" value="1"/>
</dbReference>
<dbReference type="Gene3D" id="3.30.200.20">
    <property type="entry name" value="Phosphorylase Kinase, domain 1"/>
    <property type="match status" value="1"/>
</dbReference>
<evidence type="ECO:0000256" key="13">
    <source>
        <dbReference type="PIRNR" id="PIRNR000641"/>
    </source>
</evidence>
<keyword evidence="3 13" id="KW-0723">Serine/threonine-protein kinase</keyword>
<keyword evidence="4 13" id="KW-0808">Transferase</keyword>
<dbReference type="CDD" id="cd01098">
    <property type="entry name" value="PAN_AP_plant"/>
    <property type="match status" value="1"/>
</dbReference>
<dbReference type="PROSITE" id="PS50948">
    <property type="entry name" value="PAN"/>
    <property type="match status" value="1"/>
</dbReference>
<evidence type="ECO:0000256" key="9">
    <source>
        <dbReference type="ARBA" id="ARBA00023157"/>
    </source>
</evidence>
<dbReference type="PANTHER" id="PTHR27002">
    <property type="entry name" value="RECEPTOR-LIKE SERINE/THREONINE-PROTEIN KINASE SD1-8"/>
    <property type="match status" value="1"/>
</dbReference>
<evidence type="ECO:0000256" key="15">
    <source>
        <dbReference type="SAM" id="Phobius"/>
    </source>
</evidence>
<sequence length="823" mass="93037">MITTSPIFFSIFFCLIFLLQLTTSTDTLSPNQSLIDGQILTSEGQRFHLGFFSPNNSNLKRYLGIWYKTTPDVIVWVANSRTPLQDSSGTLTFTKNGTLILENATHGVLWASSKPSHELESPILKLLDTGNLIIQEKTTTYDDSVTTTTSFPWQSFDYPGNTRLPGMLLGENTETGKEIQITSWISPDDPSPGDFTYKIDQLGLSQLTISNGTRKRFRTGPFNGICFNGLLMVGNQTFRILTDVDRIRVRYITDPYNASSINRLVLAQNGTIQRYVLDQKTNEWKHSFTIPGNVCDIYGQCGKNGICNPEQEPICKCFDGTKPVSDQEWVSSDWSKGCRRDVSEDCGNVETFVKISGAKLPDLLRFEMKKNMNLSECQEKCLRNCSCTAYANPYVNSADTGCLMWFGDLVDVRKYPEENNEQSFYARVPISKQGNFSVSGKNNKKKVLITIAISVVGLLTTMMICGCIVVKIKKIRGQKSKKEDLELPLFEFSTIVAATKNFSSANMIGEGGFGAVYKGELSKKQEVAVKRLSKHSGQGIEEFKNEVNLIAKLQHRNLVRLLGCCIQGEERILIYEYMENNCLDHFIFGPSKKQLLPWPKRFDIIMGIARGLLYLHQDSRLKIIHRDLKTSNILLDSNLIPKISDFGLARTFDLDQASAKTKRVVGTYGYMAPEYAIDGKFSIKSDVFSMGVLILEIVAGKKNRSFSHPDHHHNLAGHAWLLWNDERDMELMDGNMKDSYVEKQVRRCIQVGLLCVQKLVDDRPEMSSVLFMLSNEEAKLEEPKEPGFFVERSSFHDEEKIHIFGSEEYMTKDTMTITDMDTR</sequence>
<dbReference type="InterPro" id="IPR003609">
    <property type="entry name" value="Pan_app"/>
</dbReference>
<keyword evidence="8 13" id="KW-0067">ATP-binding</keyword>
<feature type="signal peptide" evidence="16">
    <location>
        <begin position="1"/>
        <end position="24"/>
    </location>
</feature>
<dbReference type="SMART" id="SM00473">
    <property type="entry name" value="PAN_AP"/>
    <property type="match status" value="1"/>
</dbReference>
<keyword evidence="2" id="KW-1003">Cell membrane</keyword>
<feature type="binding site" evidence="14">
    <location>
        <position position="530"/>
    </location>
    <ligand>
        <name>ATP</name>
        <dbReference type="ChEBI" id="CHEBI:30616"/>
    </ligand>
</feature>
<dbReference type="InterPro" id="IPR011009">
    <property type="entry name" value="Kinase-like_dom_sf"/>
</dbReference>
<dbReference type="GO" id="GO:0005524">
    <property type="term" value="F:ATP binding"/>
    <property type="evidence" value="ECO:0007669"/>
    <property type="project" value="UniProtKB-UniRule"/>
</dbReference>
<organism evidence="20 21">
    <name type="scientific">Lithospermum erythrorhizon</name>
    <name type="common">Purple gromwell</name>
    <name type="synonym">Lithospermum officinale var. erythrorhizon</name>
    <dbReference type="NCBI Taxonomy" id="34254"/>
    <lineage>
        <taxon>Eukaryota</taxon>
        <taxon>Viridiplantae</taxon>
        <taxon>Streptophyta</taxon>
        <taxon>Embryophyta</taxon>
        <taxon>Tracheophyta</taxon>
        <taxon>Spermatophyta</taxon>
        <taxon>Magnoliopsida</taxon>
        <taxon>eudicotyledons</taxon>
        <taxon>Gunneridae</taxon>
        <taxon>Pentapetalae</taxon>
        <taxon>asterids</taxon>
        <taxon>lamiids</taxon>
        <taxon>Boraginales</taxon>
        <taxon>Boraginaceae</taxon>
        <taxon>Boraginoideae</taxon>
        <taxon>Lithospermeae</taxon>
        <taxon>Lithospermum</taxon>
    </lineage>
</organism>
<evidence type="ECO:0000256" key="16">
    <source>
        <dbReference type="SAM" id="SignalP"/>
    </source>
</evidence>
<keyword evidence="7 13" id="KW-0418">Kinase</keyword>
<evidence type="ECO:0000256" key="1">
    <source>
        <dbReference type="ARBA" id="ARBA00004251"/>
    </source>
</evidence>
<keyword evidence="20" id="KW-0675">Receptor</keyword>
<dbReference type="InterPro" id="IPR001480">
    <property type="entry name" value="Bulb-type_lectin_dom"/>
</dbReference>
<dbReference type="InterPro" id="IPR001245">
    <property type="entry name" value="Ser-Thr/Tyr_kinase_cat_dom"/>
</dbReference>
<comment type="subcellular location">
    <subcellularLocation>
        <location evidence="1">Cell membrane</location>
        <topology evidence="1">Single-pass type I membrane protein</topology>
    </subcellularLocation>
</comment>
<proteinExistence type="inferred from homology"/>
<dbReference type="InterPro" id="IPR024171">
    <property type="entry name" value="SRK-like_kinase"/>
</dbReference>
<evidence type="ECO:0000256" key="5">
    <source>
        <dbReference type="ARBA" id="ARBA00022729"/>
    </source>
</evidence>
<keyword evidence="6 13" id="KW-0547">Nucleotide-binding</keyword>
<keyword evidence="15" id="KW-1133">Transmembrane helix</keyword>
<reference evidence="20 21" key="1">
    <citation type="submission" date="2024-01" db="EMBL/GenBank/DDBJ databases">
        <title>The complete chloroplast genome sequence of Lithospermum erythrorhizon: insights into the phylogenetic relationship among Boraginaceae species and the maternal lineages of purple gromwells.</title>
        <authorList>
            <person name="Okada T."/>
            <person name="Watanabe K."/>
        </authorList>
    </citation>
    <scope>NUCLEOTIDE SEQUENCE [LARGE SCALE GENOMIC DNA]</scope>
</reference>
<dbReference type="SMART" id="SM00108">
    <property type="entry name" value="B_lectin"/>
    <property type="match status" value="1"/>
</dbReference>
<dbReference type="FunFam" id="1.10.510.10:FF:000060">
    <property type="entry name" value="G-type lectin S-receptor-like serine/threonine-protein kinase"/>
    <property type="match status" value="1"/>
</dbReference>
<dbReference type="InterPro" id="IPR000719">
    <property type="entry name" value="Prot_kinase_dom"/>
</dbReference>
<evidence type="ECO:0000313" key="20">
    <source>
        <dbReference type="EMBL" id="GAA0167177.1"/>
    </source>
</evidence>
<dbReference type="Gene3D" id="2.90.10.10">
    <property type="entry name" value="Bulb-type lectin domain"/>
    <property type="match status" value="1"/>
</dbReference>
<name>A0AAV3QW22_LITER</name>
<evidence type="ECO:0000256" key="14">
    <source>
        <dbReference type="PROSITE-ProRule" id="PRU10141"/>
    </source>
</evidence>
<dbReference type="Pfam" id="PF08276">
    <property type="entry name" value="PAN_2"/>
    <property type="match status" value="1"/>
</dbReference>
<dbReference type="PROSITE" id="PS50011">
    <property type="entry name" value="PROTEIN_KINASE_DOM"/>
    <property type="match status" value="1"/>
</dbReference>
<dbReference type="InterPro" id="IPR036426">
    <property type="entry name" value="Bulb-type_lectin_dom_sf"/>
</dbReference>
<feature type="domain" description="Apple" evidence="19">
    <location>
        <begin position="346"/>
        <end position="429"/>
    </location>
</feature>
<dbReference type="CDD" id="cd14066">
    <property type="entry name" value="STKc_IRAK"/>
    <property type="match status" value="1"/>
</dbReference>
<keyword evidence="5 16" id="KW-0732">Signal</keyword>
<dbReference type="FunFam" id="3.30.200.20:FF:000195">
    <property type="entry name" value="G-type lectin S-receptor-like serine/threonine-protein kinase"/>
    <property type="match status" value="1"/>
</dbReference>
<keyword evidence="15 20" id="KW-0812">Transmembrane</keyword>